<dbReference type="AlphaFoldDB" id="A0A151M215"/>
<dbReference type="Proteomes" id="UP000050525">
    <property type="component" value="Unassembled WGS sequence"/>
</dbReference>
<sequence length="66" mass="7614">MEWQQLPRFDFPPPPHVRPGGQWQVSNNGKRWILYPAATLQQAWHLKKQGGIENTGYSFLALIALK</sequence>
<evidence type="ECO:0000313" key="1">
    <source>
        <dbReference type="EMBL" id="KYO18506.1"/>
    </source>
</evidence>
<proteinExistence type="predicted"/>
<name>A0A151M215_ALLMI</name>
<dbReference type="EMBL" id="AKHW03006807">
    <property type="protein sequence ID" value="KYO18506.1"/>
    <property type="molecule type" value="Genomic_DNA"/>
</dbReference>
<comment type="caution">
    <text evidence="1">The sequence shown here is derived from an EMBL/GenBank/DDBJ whole genome shotgun (WGS) entry which is preliminary data.</text>
</comment>
<organism evidence="1 2">
    <name type="scientific">Alligator mississippiensis</name>
    <name type="common">American alligator</name>
    <dbReference type="NCBI Taxonomy" id="8496"/>
    <lineage>
        <taxon>Eukaryota</taxon>
        <taxon>Metazoa</taxon>
        <taxon>Chordata</taxon>
        <taxon>Craniata</taxon>
        <taxon>Vertebrata</taxon>
        <taxon>Euteleostomi</taxon>
        <taxon>Archelosauria</taxon>
        <taxon>Archosauria</taxon>
        <taxon>Crocodylia</taxon>
        <taxon>Alligatoridae</taxon>
        <taxon>Alligatorinae</taxon>
        <taxon>Alligator</taxon>
    </lineage>
</organism>
<gene>
    <name evidence="1" type="ORF">Y1Q_0014779</name>
</gene>
<accession>A0A151M215</accession>
<evidence type="ECO:0000313" key="2">
    <source>
        <dbReference type="Proteomes" id="UP000050525"/>
    </source>
</evidence>
<reference evidence="1 2" key="1">
    <citation type="journal article" date="2012" name="Genome Biol.">
        <title>Sequencing three crocodilian genomes to illuminate the evolution of archosaurs and amniotes.</title>
        <authorList>
            <person name="St John J.A."/>
            <person name="Braun E.L."/>
            <person name="Isberg S.R."/>
            <person name="Miles L.G."/>
            <person name="Chong A.Y."/>
            <person name="Gongora J."/>
            <person name="Dalzell P."/>
            <person name="Moran C."/>
            <person name="Bed'hom B."/>
            <person name="Abzhanov A."/>
            <person name="Burgess S.C."/>
            <person name="Cooksey A.M."/>
            <person name="Castoe T.A."/>
            <person name="Crawford N.G."/>
            <person name="Densmore L.D."/>
            <person name="Drew J.C."/>
            <person name="Edwards S.V."/>
            <person name="Faircloth B.C."/>
            <person name="Fujita M.K."/>
            <person name="Greenwold M.J."/>
            <person name="Hoffmann F.G."/>
            <person name="Howard J.M."/>
            <person name="Iguchi T."/>
            <person name="Janes D.E."/>
            <person name="Khan S.Y."/>
            <person name="Kohno S."/>
            <person name="de Koning A.J."/>
            <person name="Lance S.L."/>
            <person name="McCarthy F.M."/>
            <person name="McCormack J.E."/>
            <person name="Merchant M.E."/>
            <person name="Peterson D.G."/>
            <person name="Pollock D.D."/>
            <person name="Pourmand N."/>
            <person name="Raney B.J."/>
            <person name="Roessler K.A."/>
            <person name="Sanford J.R."/>
            <person name="Sawyer R.H."/>
            <person name="Schmidt C.J."/>
            <person name="Triplett E.W."/>
            <person name="Tuberville T.D."/>
            <person name="Venegas-Anaya M."/>
            <person name="Howard J.T."/>
            <person name="Jarvis E.D."/>
            <person name="Guillette L.J.Jr."/>
            <person name="Glenn T.C."/>
            <person name="Green R.E."/>
            <person name="Ray D.A."/>
        </authorList>
    </citation>
    <scope>NUCLEOTIDE SEQUENCE [LARGE SCALE GENOMIC DNA]</scope>
    <source>
        <strain evidence="1">KSC_2009_1</strain>
    </source>
</reference>
<keyword evidence="2" id="KW-1185">Reference proteome</keyword>
<protein>
    <submittedName>
        <fullName evidence="1">Uncharacterized protein</fullName>
    </submittedName>
</protein>